<comment type="subcellular location">
    <subcellularLocation>
        <location evidence="1 8">Cell membrane</location>
        <topology evidence="1 8">Multi-pass membrane protein</topology>
    </subcellularLocation>
</comment>
<feature type="transmembrane region" description="Helical" evidence="8">
    <location>
        <begin position="170"/>
        <end position="194"/>
    </location>
</feature>
<evidence type="ECO:0000256" key="6">
    <source>
        <dbReference type="ARBA" id="ARBA00022989"/>
    </source>
</evidence>
<evidence type="ECO:0000256" key="4">
    <source>
        <dbReference type="ARBA" id="ARBA00022475"/>
    </source>
</evidence>
<keyword evidence="11" id="KW-1185">Reference proteome</keyword>
<feature type="transmembrane region" description="Helical" evidence="8">
    <location>
        <begin position="51"/>
        <end position="74"/>
    </location>
</feature>
<evidence type="ECO:0000259" key="9">
    <source>
        <dbReference type="Pfam" id="PF04535"/>
    </source>
</evidence>
<name>A0A5J4ZX41_9ASTE</name>
<evidence type="ECO:0000256" key="3">
    <source>
        <dbReference type="ARBA" id="ARBA00011489"/>
    </source>
</evidence>
<dbReference type="EMBL" id="CM018048">
    <property type="protein sequence ID" value="KAA8522366.1"/>
    <property type="molecule type" value="Genomic_DNA"/>
</dbReference>
<sequence>MKEERNVAVIACRTMSGVSPEAVYSAAQPQLTTPSQFSFSVASTRQSSRPLIHIFSLILRFLAFIFSFISAFSLAAPSPKKKDGEHPSFQNYPELLYCFIASILVFAYSAYQLFKGVSDIVHRGIFISDMTSDYVSFILDQLAGYLLMSSSSVTVLAIQQLKRTASLWKASIVSVSMSFAAFLVIAACALLSGYKLCKRVMW</sequence>
<keyword evidence="6 8" id="KW-1133">Transmembrane helix</keyword>
<dbReference type="Proteomes" id="UP000325577">
    <property type="component" value="Linkage Group LG5"/>
</dbReference>
<gene>
    <name evidence="10" type="ORF">F0562_013273</name>
</gene>
<keyword evidence="5 8" id="KW-0812">Transmembrane</keyword>
<feature type="transmembrane region" description="Helical" evidence="8">
    <location>
        <begin position="134"/>
        <end position="158"/>
    </location>
</feature>
<accession>A0A5J4ZX41</accession>
<evidence type="ECO:0000256" key="2">
    <source>
        <dbReference type="ARBA" id="ARBA00007651"/>
    </source>
</evidence>
<dbReference type="PANTHER" id="PTHR33573:SF15">
    <property type="entry name" value="CASP-LIKE PROTEIN 4A4"/>
    <property type="match status" value="1"/>
</dbReference>
<dbReference type="InterPro" id="IPR006702">
    <property type="entry name" value="CASP_dom"/>
</dbReference>
<dbReference type="Pfam" id="PF04535">
    <property type="entry name" value="CASP_dom"/>
    <property type="match status" value="1"/>
</dbReference>
<comment type="similarity">
    <text evidence="2 8">Belongs to the Casparian strip membrane proteins (CASP) family.</text>
</comment>
<dbReference type="GO" id="GO:0005886">
    <property type="term" value="C:plasma membrane"/>
    <property type="evidence" value="ECO:0007669"/>
    <property type="project" value="UniProtKB-SubCell"/>
</dbReference>
<keyword evidence="7 8" id="KW-0472">Membrane</keyword>
<organism evidence="10 11">
    <name type="scientific">Nyssa sinensis</name>
    <dbReference type="NCBI Taxonomy" id="561372"/>
    <lineage>
        <taxon>Eukaryota</taxon>
        <taxon>Viridiplantae</taxon>
        <taxon>Streptophyta</taxon>
        <taxon>Embryophyta</taxon>
        <taxon>Tracheophyta</taxon>
        <taxon>Spermatophyta</taxon>
        <taxon>Magnoliopsida</taxon>
        <taxon>eudicotyledons</taxon>
        <taxon>Gunneridae</taxon>
        <taxon>Pentapetalae</taxon>
        <taxon>asterids</taxon>
        <taxon>Cornales</taxon>
        <taxon>Nyssaceae</taxon>
        <taxon>Nyssa</taxon>
    </lineage>
</organism>
<evidence type="ECO:0000256" key="7">
    <source>
        <dbReference type="ARBA" id="ARBA00023136"/>
    </source>
</evidence>
<evidence type="ECO:0000313" key="11">
    <source>
        <dbReference type="Proteomes" id="UP000325577"/>
    </source>
</evidence>
<evidence type="ECO:0000256" key="8">
    <source>
        <dbReference type="RuleBase" id="RU361233"/>
    </source>
</evidence>
<dbReference type="OrthoDB" id="1869498at2759"/>
<evidence type="ECO:0000256" key="1">
    <source>
        <dbReference type="ARBA" id="ARBA00004651"/>
    </source>
</evidence>
<dbReference type="AlphaFoldDB" id="A0A5J4ZX41"/>
<feature type="domain" description="Casparian strip membrane protein" evidence="9">
    <location>
        <begin position="52"/>
        <end position="183"/>
    </location>
</feature>
<feature type="transmembrane region" description="Helical" evidence="8">
    <location>
        <begin position="95"/>
        <end position="114"/>
    </location>
</feature>
<protein>
    <recommendedName>
        <fullName evidence="8">CASP-like protein</fullName>
    </recommendedName>
</protein>
<dbReference type="PANTHER" id="PTHR33573">
    <property type="entry name" value="CASP-LIKE PROTEIN 4A4"/>
    <property type="match status" value="1"/>
</dbReference>
<evidence type="ECO:0000313" key="10">
    <source>
        <dbReference type="EMBL" id="KAA8522366.1"/>
    </source>
</evidence>
<reference evidence="10 11" key="1">
    <citation type="submission" date="2019-09" db="EMBL/GenBank/DDBJ databases">
        <title>A chromosome-level genome assembly of the Chinese tupelo Nyssa sinensis.</title>
        <authorList>
            <person name="Yang X."/>
            <person name="Kang M."/>
            <person name="Yang Y."/>
            <person name="Xiong H."/>
            <person name="Wang M."/>
            <person name="Zhang Z."/>
            <person name="Wang Z."/>
            <person name="Wu H."/>
            <person name="Ma T."/>
            <person name="Liu J."/>
            <person name="Xi Z."/>
        </authorList>
    </citation>
    <scope>NUCLEOTIDE SEQUENCE [LARGE SCALE GENOMIC DNA]</scope>
    <source>
        <strain evidence="10">J267</strain>
        <tissue evidence="10">Leaf</tissue>
    </source>
</reference>
<comment type="subunit">
    <text evidence="3 8">Homodimer and heterodimers.</text>
</comment>
<keyword evidence="4 8" id="KW-1003">Cell membrane</keyword>
<proteinExistence type="inferred from homology"/>
<evidence type="ECO:0000256" key="5">
    <source>
        <dbReference type="ARBA" id="ARBA00022692"/>
    </source>
</evidence>